<organism evidence="1 2">
    <name type="scientific">Echinicola rosea</name>
    <dbReference type="NCBI Taxonomy" id="1807691"/>
    <lineage>
        <taxon>Bacteria</taxon>
        <taxon>Pseudomonadati</taxon>
        <taxon>Bacteroidota</taxon>
        <taxon>Cytophagia</taxon>
        <taxon>Cytophagales</taxon>
        <taxon>Cyclobacteriaceae</taxon>
        <taxon>Echinicola</taxon>
    </lineage>
</organism>
<protein>
    <recommendedName>
        <fullName evidence="3">PAS domain-containing protein</fullName>
    </recommendedName>
</protein>
<accession>A0ABQ1V106</accession>
<dbReference type="RefSeq" id="WP_308421140.1">
    <property type="nucleotide sequence ID" value="NZ_BMIU01000010.1"/>
</dbReference>
<reference evidence="2" key="1">
    <citation type="journal article" date="2019" name="Int. J. Syst. Evol. Microbiol.">
        <title>The Global Catalogue of Microorganisms (GCM) 10K type strain sequencing project: providing services to taxonomists for standard genome sequencing and annotation.</title>
        <authorList>
            <consortium name="The Broad Institute Genomics Platform"/>
            <consortium name="The Broad Institute Genome Sequencing Center for Infectious Disease"/>
            <person name="Wu L."/>
            <person name="Ma J."/>
        </authorList>
    </citation>
    <scope>NUCLEOTIDE SEQUENCE [LARGE SCALE GENOMIC DNA]</scope>
    <source>
        <strain evidence="2">CGMCC 1.15407</strain>
    </source>
</reference>
<evidence type="ECO:0008006" key="3">
    <source>
        <dbReference type="Google" id="ProtNLM"/>
    </source>
</evidence>
<proteinExistence type="predicted"/>
<evidence type="ECO:0000313" key="1">
    <source>
        <dbReference type="EMBL" id="GGF33822.1"/>
    </source>
</evidence>
<dbReference type="InterPro" id="IPR046525">
    <property type="entry name" value="DUF6702"/>
</dbReference>
<evidence type="ECO:0000313" key="2">
    <source>
        <dbReference type="Proteomes" id="UP000647339"/>
    </source>
</evidence>
<sequence>MAYLHPFYISVTDINYNENSQSLEIAQKIFWDDLEVALGNLAGRSVDFMHPDDPEALSSMIESYLLKNNQISVNGKKAELQYLGFEVEEDAAWFYLEAKGVSKPTKVKISNEILIRDYPDQRNMVNFYVDDVPKTLILYEDNESGSLEF</sequence>
<gene>
    <name evidence="1" type="ORF">GCM10011339_22530</name>
</gene>
<dbReference type="Proteomes" id="UP000647339">
    <property type="component" value="Unassembled WGS sequence"/>
</dbReference>
<name>A0ABQ1V106_9BACT</name>
<comment type="caution">
    <text evidence="1">The sequence shown here is derived from an EMBL/GenBank/DDBJ whole genome shotgun (WGS) entry which is preliminary data.</text>
</comment>
<dbReference type="EMBL" id="BMIU01000010">
    <property type="protein sequence ID" value="GGF33822.1"/>
    <property type="molecule type" value="Genomic_DNA"/>
</dbReference>
<dbReference type="Pfam" id="PF20420">
    <property type="entry name" value="DUF6702"/>
    <property type="match status" value="1"/>
</dbReference>
<keyword evidence="2" id="KW-1185">Reference proteome</keyword>